<comment type="caution">
    <text evidence="2">The sequence shown here is derived from an EMBL/GenBank/DDBJ whole genome shotgun (WGS) entry which is preliminary data.</text>
</comment>
<evidence type="ECO:0008006" key="4">
    <source>
        <dbReference type="Google" id="ProtNLM"/>
    </source>
</evidence>
<feature type="transmembrane region" description="Helical" evidence="1">
    <location>
        <begin position="392"/>
        <end position="413"/>
    </location>
</feature>
<feature type="transmembrane region" description="Helical" evidence="1">
    <location>
        <begin position="112"/>
        <end position="135"/>
    </location>
</feature>
<dbReference type="AlphaFoldDB" id="A0A0G0JHQ4"/>
<feature type="transmembrane region" description="Helical" evidence="1">
    <location>
        <begin position="142"/>
        <end position="159"/>
    </location>
</feature>
<evidence type="ECO:0000313" key="3">
    <source>
        <dbReference type="Proteomes" id="UP000034235"/>
    </source>
</evidence>
<name>A0A0G0JHQ4_9BACT</name>
<sequence>MKKFLISYFLFSFFFFTFFASGFVDSMDGFQYLAVARRMYFDHTVEMPKENFDTGENVYLTIFRDKDGKIYSPTGLGYTLAFLPSVLVEDIFTRLAGVKPFSAFPLKSDWPVLLFASFTNAFFGALLVVTLYLFIKTYGVNHKNAALLSFLSITATNLFPYTKHTLAHMMFISFLVLCFYFIRRYSINKSPANLLWTGLFFGLTIISYNVTYKLTLLPLITYYLLSTKPQINALTLKKFLRDGIFVLIGIIPFYLLNYWFDFVRYGSSISPASGISASLPNFPVFTASIEGIWNSLFSPGRGFFIYSPILLTIALFWFKLKRSLLPEIISFGLLALLYIFFIGTLLGSSTSQFLVWHGEYSWGPRYLTPILPFAMILVAVIYTKLSKYQKLFVFLPLVAIGIWIQLIGILLPYQIKFGGLPPHLYINDQYLSVTEYANIIPRFSPIIKMSKTLIKRATNLKQAYEHGKYDVRLLDGYEYPFDLGYAKWRATLPLSYISFDNNKTTPIQQIDLQFRNHQIDKYSSHSATLSFYLNDTKLSDPVSIPINKEINSTLQIPDKLLKTNNNLLKVTTQYEGTTSARLKNQQVIFLQILRINGLPVNINTLDYPYVSPVSQKLFNSNYLYWGNKEQNPYDIWEVHSGVFEQTFDLWWLRPFHYWDFPKTFFLSLFAVNLSGLVYFGYRTFSKVKKL</sequence>
<accession>A0A0G0JHQ4</accession>
<proteinExistence type="predicted"/>
<keyword evidence="1" id="KW-0812">Transmembrane</keyword>
<evidence type="ECO:0000256" key="1">
    <source>
        <dbReference type="SAM" id="Phobius"/>
    </source>
</evidence>
<feature type="transmembrane region" description="Helical" evidence="1">
    <location>
        <begin position="366"/>
        <end position="385"/>
    </location>
</feature>
<dbReference type="EMBL" id="LBUP01000001">
    <property type="protein sequence ID" value="KKQ67203.1"/>
    <property type="molecule type" value="Genomic_DNA"/>
</dbReference>
<feature type="transmembrane region" description="Helical" evidence="1">
    <location>
        <begin position="194"/>
        <end position="210"/>
    </location>
</feature>
<feature type="transmembrane region" description="Helical" evidence="1">
    <location>
        <begin position="663"/>
        <end position="681"/>
    </location>
</feature>
<feature type="transmembrane region" description="Helical" evidence="1">
    <location>
        <begin position="243"/>
        <end position="260"/>
    </location>
</feature>
<organism evidence="2 3">
    <name type="scientific">Candidatus Daviesbacteria bacterium GW2011_GWA2_38_24</name>
    <dbReference type="NCBI Taxonomy" id="1618422"/>
    <lineage>
        <taxon>Bacteria</taxon>
        <taxon>Candidatus Daviesiibacteriota</taxon>
    </lineage>
</organism>
<feature type="transmembrane region" description="Helical" evidence="1">
    <location>
        <begin position="327"/>
        <end position="346"/>
    </location>
</feature>
<gene>
    <name evidence="2" type="ORF">US86_C0001G0130</name>
</gene>
<protein>
    <recommendedName>
        <fullName evidence="4">Glycosyltransferase RgtA/B/C/D-like domain-containing protein</fullName>
    </recommendedName>
</protein>
<reference evidence="2 3" key="1">
    <citation type="journal article" date="2015" name="Nature">
        <title>rRNA introns, odd ribosomes, and small enigmatic genomes across a large radiation of phyla.</title>
        <authorList>
            <person name="Brown C.T."/>
            <person name="Hug L.A."/>
            <person name="Thomas B.C."/>
            <person name="Sharon I."/>
            <person name="Castelle C.J."/>
            <person name="Singh A."/>
            <person name="Wilkins M.J."/>
            <person name="Williams K.H."/>
            <person name="Banfield J.F."/>
        </authorList>
    </citation>
    <scope>NUCLEOTIDE SEQUENCE [LARGE SCALE GENOMIC DNA]</scope>
</reference>
<evidence type="ECO:0000313" key="2">
    <source>
        <dbReference type="EMBL" id="KKQ67203.1"/>
    </source>
</evidence>
<keyword evidence="1" id="KW-0472">Membrane</keyword>
<keyword evidence="1" id="KW-1133">Transmembrane helix</keyword>
<feature type="transmembrane region" description="Helical" evidence="1">
    <location>
        <begin position="165"/>
        <end position="182"/>
    </location>
</feature>
<dbReference type="Proteomes" id="UP000034235">
    <property type="component" value="Unassembled WGS sequence"/>
</dbReference>
<feature type="transmembrane region" description="Helical" evidence="1">
    <location>
        <begin position="303"/>
        <end position="320"/>
    </location>
</feature>